<proteinExistence type="predicted"/>
<dbReference type="Pfam" id="PF05773">
    <property type="entry name" value="RWD"/>
    <property type="match status" value="1"/>
</dbReference>
<dbReference type="OrthoDB" id="10263155at2759"/>
<dbReference type="SMART" id="SM00591">
    <property type="entry name" value="RWD"/>
    <property type="match status" value="1"/>
</dbReference>
<dbReference type="InterPro" id="IPR042653">
    <property type="entry name" value="Leng9"/>
</dbReference>
<dbReference type="PANTHER" id="PTHR46729:SF1">
    <property type="entry name" value="LEUKOCYTE RECEPTOR CLUSTER MEMBER 9"/>
    <property type="match status" value="1"/>
</dbReference>
<evidence type="ECO:0000313" key="3">
    <source>
        <dbReference type="Proteomes" id="UP000678393"/>
    </source>
</evidence>
<name>A0A8S3Z7E8_9EUPU</name>
<dbReference type="Proteomes" id="UP000678393">
    <property type="component" value="Unassembled WGS sequence"/>
</dbReference>
<dbReference type="InterPro" id="IPR040459">
    <property type="entry name" value="MJ1316"/>
</dbReference>
<keyword evidence="3" id="KW-1185">Reference proteome</keyword>
<protein>
    <recommendedName>
        <fullName evidence="1">RWD domain-containing protein</fullName>
    </recommendedName>
</protein>
<comment type="caution">
    <text evidence="2">The sequence shown here is derived from an EMBL/GenBank/DDBJ whole genome shotgun (WGS) entry which is preliminary data.</text>
</comment>
<dbReference type="PROSITE" id="PS50908">
    <property type="entry name" value="RWD"/>
    <property type="match status" value="1"/>
</dbReference>
<dbReference type="EMBL" id="CAJHNH020002057">
    <property type="protein sequence ID" value="CAG5125427.1"/>
    <property type="molecule type" value="Genomic_DNA"/>
</dbReference>
<dbReference type="SUPFAM" id="SSF54495">
    <property type="entry name" value="UBC-like"/>
    <property type="match status" value="1"/>
</dbReference>
<dbReference type="InterPro" id="IPR006575">
    <property type="entry name" value="RWD_dom"/>
</dbReference>
<dbReference type="AlphaFoldDB" id="A0A8S3Z7E8"/>
<dbReference type="Pfam" id="PF04457">
    <property type="entry name" value="MJ1316"/>
    <property type="match status" value="1"/>
</dbReference>
<dbReference type="InterPro" id="IPR016135">
    <property type="entry name" value="UBQ-conjugating_enzyme/RWD"/>
</dbReference>
<dbReference type="Gene3D" id="3.10.110.10">
    <property type="entry name" value="Ubiquitin Conjugating Enzyme"/>
    <property type="match status" value="1"/>
</dbReference>
<evidence type="ECO:0000259" key="1">
    <source>
        <dbReference type="PROSITE" id="PS50908"/>
    </source>
</evidence>
<gene>
    <name evidence="2" type="ORF">CUNI_LOCUS10985</name>
</gene>
<accession>A0A8S3Z7E8</accession>
<evidence type="ECO:0000313" key="2">
    <source>
        <dbReference type="EMBL" id="CAG5125427.1"/>
    </source>
</evidence>
<feature type="domain" description="RWD" evidence="1">
    <location>
        <begin position="19"/>
        <end position="117"/>
    </location>
</feature>
<reference evidence="2" key="1">
    <citation type="submission" date="2021-04" db="EMBL/GenBank/DDBJ databases">
        <authorList>
            <consortium name="Molecular Ecology Group"/>
        </authorList>
    </citation>
    <scope>NUCLEOTIDE SEQUENCE</scope>
</reference>
<organism evidence="2 3">
    <name type="scientific">Candidula unifasciata</name>
    <dbReference type="NCBI Taxonomy" id="100452"/>
    <lineage>
        <taxon>Eukaryota</taxon>
        <taxon>Metazoa</taxon>
        <taxon>Spiralia</taxon>
        <taxon>Lophotrochozoa</taxon>
        <taxon>Mollusca</taxon>
        <taxon>Gastropoda</taxon>
        <taxon>Heterobranchia</taxon>
        <taxon>Euthyneura</taxon>
        <taxon>Panpulmonata</taxon>
        <taxon>Eupulmonata</taxon>
        <taxon>Stylommatophora</taxon>
        <taxon>Helicina</taxon>
        <taxon>Helicoidea</taxon>
        <taxon>Geomitridae</taxon>
        <taxon>Candidula</taxon>
    </lineage>
</organism>
<sequence length="251" mass="28670">MALTNGCDMTDVASDRQLDEFDSVKAMFPNRCRISSDTGEFSKIITVQPENMDATIKFQLPAAYPATVPEITIRSESLSQENITSITQLLTSKAREIIGQQMIRQLIADAETHLKVLGLKPGKVVQTSSHRFLDTRKQKNKKQKTKICSENEVLDSKLPSMKTADDVVKRIIWDEMLEKDDFIVGYVDRFQGLVEERFSLFSWENLASVDYEALAIPKHRIQYFKYKNVKVWDKTTRIDNVFGSGEGTKNY</sequence>
<dbReference type="PANTHER" id="PTHR46729">
    <property type="entry name" value="LEUKOCYTE RECEPTOR CLUSTER MEMBER 9"/>
    <property type="match status" value="1"/>
</dbReference>